<proteinExistence type="predicted"/>
<protein>
    <recommendedName>
        <fullName evidence="3">Transmembrane protein</fullName>
    </recommendedName>
</protein>
<dbReference type="EMBL" id="HBIX01014035">
    <property type="protein sequence ID" value="CAE0717577.1"/>
    <property type="molecule type" value="Transcribed_RNA"/>
</dbReference>
<sequence length="207" mass="23265">MLVWSVPFLPLSSAVVFVSRSPLLLSPIVLQFLLLLRESLCDKDGDGWADDAWCSLSRIRFRSRLRSSMLPLIPLQTPSTVRYGTARQSLQQTLRKQCTFRRPVRRPVWCLVWCSLLVLPFGVTPRFPFPPFAVSSRAPFGGPVCRYPFRWLLWRVDAPVLGGARDVGDLLQRVGERPSVLEAAGVFVVPDLAGFRVLVLVPYRGAS</sequence>
<gene>
    <name evidence="2" type="ORF">PAUS00366_LOCUS10329</name>
</gene>
<organism evidence="2">
    <name type="scientific">Pseudo-nitzschia australis</name>
    <dbReference type="NCBI Taxonomy" id="44445"/>
    <lineage>
        <taxon>Eukaryota</taxon>
        <taxon>Sar</taxon>
        <taxon>Stramenopiles</taxon>
        <taxon>Ochrophyta</taxon>
        <taxon>Bacillariophyta</taxon>
        <taxon>Bacillariophyceae</taxon>
        <taxon>Bacillariophycidae</taxon>
        <taxon>Bacillariales</taxon>
        <taxon>Bacillariaceae</taxon>
        <taxon>Pseudo-nitzschia</taxon>
    </lineage>
</organism>
<evidence type="ECO:0008006" key="3">
    <source>
        <dbReference type="Google" id="ProtNLM"/>
    </source>
</evidence>
<evidence type="ECO:0000313" key="2">
    <source>
        <dbReference type="EMBL" id="CAE0717577.1"/>
    </source>
</evidence>
<accession>A0A7S4AJ63</accession>
<feature type="chain" id="PRO_5030515816" description="Transmembrane protein" evidence="1">
    <location>
        <begin position="42"/>
        <end position="207"/>
    </location>
</feature>
<name>A0A7S4AJ63_9STRA</name>
<feature type="signal peptide" evidence="1">
    <location>
        <begin position="1"/>
        <end position="41"/>
    </location>
</feature>
<keyword evidence="1" id="KW-0732">Signal</keyword>
<dbReference type="AlphaFoldDB" id="A0A7S4AJ63"/>
<reference evidence="2" key="1">
    <citation type="submission" date="2021-01" db="EMBL/GenBank/DDBJ databases">
        <authorList>
            <person name="Corre E."/>
            <person name="Pelletier E."/>
            <person name="Niang G."/>
            <person name="Scheremetjew M."/>
            <person name="Finn R."/>
            <person name="Kale V."/>
            <person name="Holt S."/>
            <person name="Cochrane G."/>
            <person name="Meng A."/>
            <person name="Brown T."/>
            <person name="Cohen L."/>
        </authorList>
    </citation>
    <scope>NUCLEOTIDE SEQUENCE</scope>
    <source>
        <strain evidence="2">10249 10 AB</strain>
    </source>
</reference>
<evidence type="ECO:0000256" key="1">
    <source>
        <dbReference type="SAM" id="SignalP"/>
    </source>
</evidence>